<name>A0A7I8LGZ1_SPIIN</name>
<dbReference type="AlphaFoldDB" id="A0A7I8LGZ1"/>
<evidence type="ECO:0000313" key="3">
    <source>
        <dbReference type="Proteomes" id="UP000663760"/>
    </source>
</evidence>
<gene>
    <name evidence="1" type="ORF">SI7747_15018226</name>
    <name evidence="2" type="ORF">SI8410_15019624</name>
</gene>
<dbReference type="EMBL" id="LR743602">
    <property type="protein sequence ID" value="CAA2632631.1"/>
    <property type="molecule type" value="Genomic_DNA"/>
</dbReference>
<dbReference type="EMBL" id="LR746278">
    <property type="protein sequence ID" value="CAA7408946.1"/>
    <property type="molecule type" value="Genomic_DNA"/>
</dbReference>
<evidence type="ECO:0000313" key="1">
    <source>
        <dbReference type="EMBL" id="CAA2632631.1"/>
    </source>
</evidence>
<evidence type="ECO:0000313" key="2">
    <source>
        <dbReference type="EMBL" id="CAA7408946.1"/>
    </source>
</evidence>
<organism evidence="2 3">
    <name type="scientific">Spirodela intermedia</name>
    <name type="common">Intermediate duckweed</name>
    <dbReference type="NCBI Taxonomy" id="51605"/>
    <lineage>
        <taxon>Eukaryota</taxon>
        <taxon>Viridiplantae</taxon>
        <taxon>Streptophyta</taxon>
        <taxon>Embryophyta</taxon>
        <taxon>Tracheophyta</taxon>
        <taxon>Spermatophyta</taxon>
        <taxon>Magnoliopsida</taxon>
        <taxon>Liliopsida</taxon>
        <taxon>Araceae</taxon>
        <taxon>Lemnoideae</taxon>
        <taxon>Spirodela</taxon>
    </lineage>
</organism>
<reference evidence="2" key="1">
    <citation type="submission" date="2020-02" db="EMBL/GenBank/DDBJ databases">
        <authorList>
            <person name="Scholz U."/>
            <person name="Mascher M."/>
            <person name="Fiebig A."/>
        </authorList>
    </citation>
    <scope>NUCLEOTIDE SEQUENCE</scope>
</reference>
<accession>A0A7I8LGZ1</accession>
<keyword evidence="3" id="KW-1185">Reference proteome</keyword>
<sequence length="82" mass="9349">MKHTEINPNIKLLTIVLEGQEVGNRELIDINLLDEGLEVAVVSLKKEITLFVGEKRIQDFHNIIYVHPIGVHDLHSEPQKTD</sequence>
<protein>
    <submittedName>
        <fullName evidence="2">Uncharacterized protein</fullName>
    </submittedName>
</protein>
<proteinExistence type="predicted"/>
<dbReference type="Proteomes" id="UP000663760">
    <property type="component" value="Chromosome 15"/>
</dbReference>